<dbReference type="Pfam" id="PF06985">
    <property type="entry name" value="HET"/>
    <property type="match status" value="1"/>
</dbReference>
<keyword evidence="4" id="KW-1185">Reference proteome</keyword>
<evidence type="ECO:0000259" key="2">
    <source>
        <dbReference type="Pfam" id="PF06985"/>
    </source>
</evidence>
<name>A0AAN7BGJ1_9PEZI</name>
<comment type="caution">
    <text evidence="3">The sequence shown here is derived from an EMBL/GenBank/DDBJ whole genome shotgun (WGS) entry which is preliminary data.</text>
</comment>
<reference evidence="3" key="2">
    <citation type="submission" date="2023-05" db="EMBL/GenBank/DDBJ databases">
        <authorList>
            <consortium name="Lawrence Berkeley National Laboratory"/>
            <person name="Steindorff A."/>
            <person name="Hensen N."/>
            <person name="Bonometti L."/>
            <person name="Westerberg I."/>
            <person name="Brannstrom I.O."/>
            <person name="Guillou S."/>
            <person name="Cros-Aarteil S."/>
            <person name="Calhoun S."/>
            <person name="Haridas S."/>
            <person name="Kuo A."/>
            <person name="Mondo S."/>
            <person name="Pangilinan J."/>
            <person name="Riley R."/>
            <person name="Labutti K."/>
            <person name="Andreopoulos B."/>
            <person name="Lipzen A."/>
            <person name="Chen C."/>
            <person name="Yanf M."/>
            <person name="Daum C."/>
            <person name="Ng V."/>
            <person name="Clum A."/>
            <person name="Ohm R."/>
            <person name="Martin F."/>
            <person name="Silar P."/>
            <person name="Natvig D."/>
            <person name="Lalanne C."/>
            <person name="Gautier V."/>
            <person name="Ament-Velasquez S.L."/>
            <person name="Kruys A."/>
            <person name="Hutchinson M.I."/>
            <person name="Powell A.J."/>
            <person name="Barry K."/>
            <person name="Miller A.N."/>
            <person name="Grigoriev I.V."/>
            <person name="Debuchy R."/>
            <person name="Gladieux P."/>
            <person name="Thoren M.H."/>
            <person name="Johannesson H."/>
        </authorList>
    </citation>
    <scope>NUCLEOTIDE SEQUENCE</scope>
    <source>
        <strain evidence="3">CBS 990.96</strain>
    </source>
</reference>
<evidence type="ECO:0000313" key="3">
    <source>
        <dbReference type="EMBL" id="KAK4221575.1"/>
    </source>
</evidence>
<evidence type="ECO:0000256" key="1">
    <source>
        <dbReference type="SAM" id="Phobius"/>
    </source>
</evidence>
<dbReference type="PANTHER" id="PTHR24148:SF64">
    <property type="entry name" value="HETEROKARYON INCOMPATIBILITY DOMAIN-CONTAINING PROTEIN"/>
    <property type="match status" value="1"/>
</dbReference>
<feature type="transmembrane region" description="Helical" evidence="1">
    <location>
        <begin position="796"/>
        <end position="813"/>
    </location>
</feature>
<dbReference type="InterPro" id="IPR052895">
    <property type="entry name" value="HetReg/Transcr_Mod"/>
</dbReference>
<dbReference type="Proteomes" id="UP001301958">
    <property type="component" value="Unassembled WGS sequence"/>
</dbReference>
<feature type="transmembrane region" description="Helical" evidence="1">
    <location>
        <begin position="769"/>
        <end position="790"/>
    </location>
</feature>
<sequence length="980" mass="110486">MPTPNQIDTAEGIIMTLLNSLSFCHVYLLINARRAFIHVQLDPSFLLRIVCYWILLRLNVYVHGLLVDFHGTAWDRFSGAKTCLEFDILLWSYSIFRFFYPQGEPALSWLTLQLNLTGGSNQLVRLMDGGAFNSRSNNVKKLDPSLPPYQYKDLSDPRAIRLLVITPLRDGQGDRTPIECSMEEFALDSAPYFTALSYAWDSDGGTASVVCDGGLIPATMNCVAALRNFRRGVAVPKDAKRGWIWVDAVCINQNTSAVKEKSHQIAIMGDIYRRAASVRVWLGERDKYSKLAYQYFGKVSATQEEQSLFFAEYDSERTPEKLGLEMARQWPKLSTSLVEFFSRSWFTRAWPVQEVTLPDSARVTVVCGNEHLKLDSIRRGLDLLRKLNVLPVSAGIDQAVALQFYLADAIALKRGKAPDHGLLKDFSQFSFTRVMHAMRLKACRDPKDRFFSLYGVFKELGVDHGIPISMWTEPDHKVFEAIAMACVRLDGNLNILRLAQMQDPYTRLSNNFFLYARPNPYDTFSTFVQAMSWRIRRTRKNALTERDIYYSPDSDVEWLKALPSWVPDWTQTISSDINDACRITLLDCSDTSIARVSYNLDLDGQQIIVQGKMIGRIDDIGTVNSVKLLWQVGEVFRTCQPNKHPSSPDPLISALVETFVTHTLWSPLSQIFVSLSMAFRTLDIFDIGSYISSAWTAKTYFTDRIFQLLCSRMVSVASCPTDGANMRRIFSFKIEFFSESHAISQAISVFLKGRVGLNRDMWRQSAGDVVFNIGGLLWYFRVSIIESLFNKNYEEMHSLIVAPIMALIISVVTQDIAMFMGDTSLYLLAWSLGVVANFVYFIAFMFYIPRYVWFGIVAAIMLFLGARLANSEPEQILTSIAIYSNSFRERGSLVGYDGHELHFFVTDTCITGSTTGPIGTKHGDCLVQIKGCASGGGYLILRPKTESGKSYAIVGAAYVGSRKTADTEAATAEWEEIELV</sequence>
<evidence type="ECO:0000313" key="4">
    <source>
        <dbReference type="Proteomes" id="UP001301958"/>
    </source>
</evidence>
<organism evidence="3 4">
    <name type="scientific">Podospora fimiseda</name>
    <dbReference type="NCBI Taxonomy" id="252190"/>
    <lineage>
        <taxon>Eukaryota</taxon>
        <taxon>Fungi</taxon>
        <taxon>Dikarya</taxon>
        <taxon>Ascomycota</taxon>
        <taxon>Pezizomycotina</taxon>
        <taxon>Sordariomycetes</taxon>
        <taxon>Sordariomycetidae</taxon>
        <taxon>Sordariales</taxon>
        <taxon>Podosporaceae</taxon>
        <taxon>Podospora</taxon>
    </lineage>
</organism>
<accession>A0AAN7BGJ1</accession>
<feature type="domain" description="Heterokaryon incompatibility" evidence="2">
    <location>
        <begin position="193"/>
        <end position="354"/>
    </location>
</feature>
<dbReference type="PANTHER" id="PTHR24148">
    <property type="entry name" value="ANKYRIN REPEAT DOMAIN-CONTAINING PROTEIN 39 HOMOLOG-RELATED"/>
    <property type="match status" value="1"/>
</dbReference>
<feature type="transmembrane region" description="Helical" evidence="1">
    <location>
        <begin position="851"/>
        <end position="869"/>
    </location>
</feature>
<dbReference type="AlphaFoldDB" id="A0AAN7BGJ1"/>
<protein>
    <submittedName>
        <fullName evidence="3">Heterokaryon incompatibility protein-domain-containing protein</fullName>
    </submittedName>
</protein>
<keyword evidence="1" id="KW-1133">Transmembrane helix</keyword>
<proteinExistence type="predicted"/>
<dbReference type="EMBL" id="MU865534">
    <property type="protein sequence ID" value="KAK4221575.1"/>
    <property type="molecule type" value="Genomic_DNA"/>
</dbReference>
<reference evidence="3" key="1">
    <citation type="journal article" date="2023" name="Mol. Phylogenet. Evol.">
        <title>Genome-scale phylogeny and comparative genomics of the fungal order Sordariales.</title>
        <authorList>
            <person name="Hensen N."/>
            <person name="Bonometti L."/>
            <person name="Westerberg I."/>
            <person name="Brannstrom I.O."/>
            <person name="Guillou S."/>
            <person name="Cros-Aarteil S."/>
            <person name="Calhoun S."/>
            <person name="Haridas S."/>
            <person name="Kuo A."/>
            <person name="Mondo S."/>
            <person name="Pangilinan J."/>
            <person name="Riley R."/>
            <person name="LaButti K."/>
            <person name="Andreopoulos B."/>
            <person name="Lipzen A."/>
            <person name="Chen C."/>
            <person name="Yan M."/>
            <person name="Daum C."/>
            <person name="Ng V."/>
            <person name="Clum A."/>
            <person name="Steindorff A."/>
            <person name="Ohm R.A."/>
            <person name="Martin F."/>
            <person name="Silar P."/>
            <person name="Natvig D.O."/>
            <person name="Lalanne C."/>
            <person name="Gautier V."/>
            <person name="Ament-Velasquez S.L."/>
            <person name="Kruys A."/>
            <person name="Hutchinson M.I."/>
            <person name="Powell A.J."/>
            <person name="Barry K."/>
            <person name="Miller A.N."/>
            <person name="Grigoriev I.V."/>
            <person name="Debuchy R."/>
            <person name="Gladieux P."/>
            <person name="Hiltunen Thoren M."/>
            <person name="Johannesson H."/>
        </authorList>
    </citation>
    <scope>NUCLEOTIDE SEQUENCE</scope>
    <source>
        <strain evidence="3">CBS 990.96</strain>
    </source>
</reference>
<feature type="transmembrane region" description="Helical" evidence="1">
    <location>
        <begin position="12"/>
        <end position="30"/>
    </location>
</feature>
<keyword evidence="1" id="KW-0472">Membrane</keyword>
<gene>
    <name evidence="3" type="ORF">QBC38DRAFT_491797</name>
</gene>
<dbReference type="InterPro" id="IPR010730">
    <property type="entry name" value="HET"/>
</dbReference>
<keyword evidence="1" id="KW-0812">Transmembrane</keyword>
<feature type="transmembrane region" description="Helical" evidence="1">
    <location>
        <begin position="825"/>
        <end position="845"/>
    </location>
</feature>